<keyword evidence="1" id="KW-1133">Transmembrane helix</keyword>
<protein>
    <submittedName>
        <fullName evidence="2">Uncharacterized protein</fullName>
    </submittedName>
</protein>
<dbReference type="RefSeq" id="WP_217139459.1">
    <property type="nucleotide sequence ID" value="NZ_JAFMOU010000072.1"/>
</dbReference>
<keyword evidence="1" id="KW-0472">Membrane</keyword>
<feature type="transmembrane region" description="Helical" evidence="1">
    <location>
        <begin position="148"/>
        <end position="171"/>
    </location>
</feature>
<dbReference type="Proteomes" id="UP000699865">
    <property type="component" value="Unassembled WGS sequence"/>
</dbReference>
<keyword evidence="3" id="KW-1185">Reference proteome</keyword>
<feature type="transmembrane region" description="Helical" evidence="1">
    <location>
        <begin position="40"/>
        <end position="57"/>
    </location>
</feature>
<gene>
    <name evidence="2" type="ORF">J1786_25350</name>
</gene>
<evidence type="ECO:0000256" key="1">
    <source>
        <dbReference type="SAM" id="Phobius"/>
    </source>
</evidence>
<organism evidence="2 3">
    <name type="scientific">Rahnella perminowiae</name>
    <dbReference type="NCBI Taxonomy" id="2816244"/>
    <lineage>
        <taxon>Bacteria</taxon>
        <taxon>Pseudomonadati</taxon>
        <taxon>Pseudomonadota</taxon>
        <taxon>Gammaproteobacteria</taxon>
        <taxon>Enterobacterales</taxon>
        <taxon>Yersiniaceae</taxon>
        <taxon>Rahnella</taxon>
    </lineage>
</organism>
<dbReference type="EMBL" id="JAFMOU010000072">
    <property type="protein sequence ID" value="MBU9838117.1"/>
    <property type="molecule type" value="Genomic_DNA"/>
</dbReference>
<comment type="caution">
    <text evidence="2">The sequence shown here is derived from an EMBL/GenBank/DDBJ whole genome shotgun (WGS) entry which is preliminary data.</text>
</comment>
<feature type="transmembrane region" description="Helical" evidence="1">
    <location>
        <begin position="191"/>
        <end position="216"/>
    </location>
</feature>
<sequence length="239" mass="27345">MDSLILIVAIIFSIYFMDNKVAKTLSITILSLVLIMQNTASGYMMLFILMTCSVFFLKRIYKILSLLLISSVFVLGFYIYNYWYVNMGDYGILLVDKINGFILGSDTSSIEIRQQQIQILMNDMNSYLLYSILGKGGGEAYLVENTYYALYGFMGILGVLLFALLFVFIFLRIPKSFSQGTYYSHSIIITVVYLISCAGLIGFYLYPMIFILAYLVSTYSFKEPSHEFLLKAYNDENLL</sequence>
<evidence type="ECO:0000313" key="3">
    <source>
        <dbReference type="Proteomes" id="UP000699865"/>
    </source>
</evidence>
<accession>A0ABS6L8F6</accession>
<reference evidence="2 3" key="1">
    <citation type="submission" date="2021-03" db="EMBL/GenBank/DDBJ databases">
        <title>Five novel Rahnella species.</title>
        <authorList>
            <person name="Brady C."/>
            <person name="Asselin J."/>
            <person name="Beer S."/>
            <person name="Bruberg M.B."/>
            <person name="Crampton B."/>
            <person name="Venter S."/>
            <person name="Arnold D."/>
            <person name="Denman S."/>
        </authorList>
    </citation>
    <scope>NUCLEOTIDE SEQUENCE [LARGE SCALE GENOMIC DNA]</scope>
    <source>
        <strain evidence="2 3">L72c</strain>
    </source>
</reference>
<evidence type="ECO:0000313" key="2">
    <source>
        <dbReference type="EMBL" id="MBU9838117.1"/>
    </source>
</evidence>
<name>A0ABS6L8F6_9GAMM</name>
<keyword evidence="1" id="KW-0812">Transmembrane</keyword>
<proteinExistence type="predicted"/>
<feature type="transmembrane region" description="Helical" evidence="1">
    <location>
        <begin position="64"/>
        <end position="83"/>
    </location>
</feature>